<dbReference type="InterPro" id="IPR009908">
    <property type="entry name" value="Methylamine_util_MauE"/>
</dbReference>
<evidence type="ECO:0000313" key="7">
    <source>
        <dbReference type="EMBL" id="RFT16651.1"/>
    </source>
</evidence>
<proteinExistence type="predicted"/>
<name>A0A3E2BPM1_9BACT</name>
<organism evidence="7 8">
    <name type="scientific">Candidatus Saccharicenans subterraneus</name>
    <dbReference type="NCBI Taxonomy" id="2508984"/>
    <lineage>
        <taxon>Bacteria</taxon>
        <taxon>Candidatus Aminicenantota</taxon>
        <taxon>Candidatus Aminicenantia</taxon>
        <taxon>Candidatus Aminicenantales</taxon>
        <taxon>Candidatus Saccharicenantaceae</taxon>
        <taxon>Candidatus Saccharicenans</taxon>
    </lineage>
</organism>
<evidence type="ECO:0000256" key="3">
    <source>
        <dbReference type="ARBA" id="ARBA00022989"/>
    </source>
</evidence>
<dbReference type="GO" id="GO:0030416">
    <property type="term" value="P:methylamine metabolic process"/>
    <property type="evidence" value="ECO:0007669"/>
    <property type="project" value="InterPro"/>
</dbReference>
<feature type="domain" description="Methylamine utilisation protein MauE" evidence="6">
    <location>
        <begin position="8"/>
        <end position="134"/>
    </location>
</feature>
<keyword evidence="2 5" id="KW-0812">Transmembrane</keyword>
<evidence type="ECO:0000256" key="5">
    <source>
        <dbReference type="SAM" id="Phobius"/>
    </source>
</evidence>
<dbReference type="Pfam" id="PF07291">
    <property type="entry name" value="MauE"/>
    <property type="match status" value="1"/>
</dbReference>
<evidence type="ECO:0000256" key="1">
    <source>
        <dbReference type="ARBA" id="ARBA00004141"/>
    </source>
</evidence>
<evidence type="ECO:0000259" key="6">
    <source>
        <dbReference type="Pfam" id="PF07291"/>
    </source>
</evidence>
<dbReference type="GO" id="GO:0016020">
    <property type="term" value="C:membrane"/>
    <property type="evidence" value="ECO:0007669"/>
    <property type="project" value="UniProtKB-SubCell"/>
</dbReference>
<dbReference type="Proteomes" id="UP000257323">
    <property type="component" value="Unassembled WGS sequence"/>
</dbReference>
<protein>
    <submittedName>
        <fullName evidence="7">Putative methylamine utilization protein MauE</fullName>
    </submittedName>
</protein>
<feature type="transmembrane region" description="Helical" evidence="5">
    <location>
        <begin position="79"/>
        <end position="100"/>
    </location>
</feature>
<keyword evidence="4 5" id="KW-0472">Membrane</keyword>
<dbReference type="AlphaFoldDB" id="A0A3E2BPM1"/>
<feature type="transmembrane region" description="Helical" evidence="5">
    <location>
        <begin position="124"/>
        <end position="143"/>
    </location>
</feature>
<gene>
    <name evidence="7" type="ORF">OP8BY_1264</name>
</gene>
<keyword evidence="3 5" id="KW-1133">Transmembrane helix</keyword>
<reference evidence="7 8" key="1">
    <citation type="submission" date="2018-08" db="EMBL/GenBank/DDBJ databases">
        <title>Genome analysis of the thermophilic bacterium of the candidate phylum Aminicenantes from deep subsurface aquifer revealed its physiology and ecological role.</title>
        <authorList>
            <person name="Kadnikov V.V."/>
            <person name="Mardanov A.V."/>
            <person name="Beletsky A.V."/>
            <person name="Karnachuk O.V."/>
            <person name="Ravin N.V."/>
        </authorList>
    </citation>
    <scope>NUCLEOTIDE SEQUENCE [LARGE SCALE GENOMIC DNA]</scope>
    <source>
        <strain evidence="7">BY38</strain>
    </source>
</reference>
<dbReference type="UniPathway" id="UPA00895"/>
<evidence type="ECO:0000313" key="8">
    <source>
        <dbReference type="Proteomes" id="UP000257323"/>
    </source>
</evidence>
<comment type="caution">
    <text evidence="7">The sequence shown here is derived from an EMBL/GenBank/DDBJ whole genome shotgun (WGS) entry which is preliminary data.</text>
</comment>
<accession>A0A3E2BPM1</accession>
<sequence length="150" mass="16499">MAVINNRNFLLLLRLIVGGVFIWAAVTKIADPLAFAQDVRNYRLVGQTLSFLTAIVLPWVELIAGICLIIGVFPRSSALLISGLLVFFIVLVAVTMLRGIDVDCGCFGTFSRKADLWLILEDSVWLALSLVLLFSPANDFCLLKRSPKTS</sequence>
<evidence type="ECO:0000256" key="2">
    <source>
        <dbReference type="ARBA" id="ARBA00022692"/>
    </source>
</evidence>
<feature type="transmembrane region" description="Helical" evidence="5">
    <location>
        <begin position="50"/>
        <end position="72"/>
    </location>
</feature>
<dbReference type="EMBL" id="QUAH01000002">
    <property type="protein sequence ID" value="RFT16651.1"/>
    <property type="molecule type" value="Genomic_DNA"/>
</dbReference>
<feature type="transmembrane region" description="Helical" evidence="5">
    <location>
        <begin position="12"/>
        <end position="30"/>
    </location>
</feature>
<comment type="subcellular location">
    <subcellularLocation>
        <location evidence="1">Membrane</location>
        <topology evidence="1">Multi-pass membrane protein</topology>
    </subcellularLocation>
</comment>
<evidence type="ECO:0000256" key="4">
    <source>
        <dbReference type="ARBA" id="ARBA00023136"/>
    </source>
</evidence>